<dbReference type="AlphaFoldDB" id="A0A1Y0CKS0"/>
<dbReference type="GeneID" id="96737904"/>
<protein>
    <submittedName>
        <fullName evidence="3">Uncharacterized protein</fullName>
    </submittedName>
</protein>
<evidence type="ECO:0000256" key="1">
    <source>
        <dbReference type="SAM" id="Phobius"/>
    </source>
</evidence>
<keyword evidence="1" id="KW-0472">Membrane</keyword>
<reference evidence="3 5" key="2">
    <citation type="submission" date="2019-08" db="EMBL/GenBank/DDBJ databases">
        <title>Bacillus genomes from the desert of Cuatro Cienegas, Coahuila.</title>
        <authorList>
            <person name="Olmedo-Alvarez G."/>
        </authorList>
    </citation>
    <scope>NUCLEOTIDE SEQUENCE [LARGE SCALE GENOMIC DNA]</scope>
    <source>
        <strain evidence="3 5">CH88_3T</strain>
    </source>
</reference>
<dbReference type="Proteomes" id="UP000323393">
    <property type="component" value="Unassembled WGS sequence"/>
</dbReference>
<dbReference type="EMBL" id="CP020880">
    <property type="protein sequence ID" value="ART75536.1"/>
    <property type="molecule type" value="Genomic_DNA"/>
</dbReference>
<dbReference type="Proteomes" id="UP000195573">
    <property type="component" value="Chromosome"/>
</dbReference>
<keyword evidence="4" id="KW-1185">Reference proteome</keyword>
<evidence type="ECO:0000313" key="3">
    <source>
        <dbReference type="EMBL" id="TYS60817.1"/>
    </source>
</evidence>
<keyword evidence="1" id="KW-0812">Transmembrane</keyword>
<reference evidence="2 4" key="1">
    <citation type="submission" date="2017-04" db="EMBL/GenBank/DDBJ databases">
        <title>Complete Genome Sequence of the Bacillus horikoshii 20a strain from Cuatro Cienegas, Coahuila, Mexico.</title>
        <authorList>
            <person name="Zarza E."/>
            <person name="Alcaraz L.D."/>
            <person name="Aguilar-Salinas B."/>
            <person name="Islas A."/>
            <person name="Olmedo-Alvarez G."/>
        </authorList>
    </citation>
    <scope>NUCLEOTIDE SEQUENCE [LARGE SCALE GENOMIC DNA]</scope>
    <source>
        <strain evidence="2 4">20a</strain>
    </source>
</reference>
<dbReference type="EMBL" id="VTEU01000001">
    <property type="protein sequence ID" value="TYS60817.1"/>
    <property type="molecule type" value="Genomic_DNA"/>
</dbReference>
<keyword evidence="1" id="KW-1133">Transmembrane helix</keyword>
<evidence type="ECO:0000313" key="4">
    <source>
        <dbReference type="Proteomes" id="UP000195573"/>
    </source>
</evidence>
<feature type="transmembrane region" description="Helical" evidence="1">
    <location>
        <begin position="35"/>
        <end position="53"/>
    </location>
</feature>
<evidence type="ECO:0000313" key="2">
    <source>
        <dbReference type="EMBL" id="ART75536.1"/>
    </source>
</evidence>
<proteinExistence type="predicted"/>
<organism evidence="3 5">
    <name type="scientific">Sutcliffiella horikoshii</name>
    <dbReference type="NCBI Taxonomy" id="79883"/>
    <lineage>
        <taxon>Bacteria</taxon>
        <taxon>Bacillati</taxon>
        <taxon>Bacillota</taxon>
        <taxon>Bacilli</taxon>
        <taxon>Bacillales</taxon>
        <taxon>Bacillaceae</taxon>
        <taxon>Sutcliffiella</taxon>
    </lineage>
</organism>
<dbReference type="RefSeq" id="WP_088017442.1">
    <property type="nucleotide sequence ID" value="NZ_CP020880.1"/>
</dbReference>
<gene>
    <name evidence="2" type="ORF">B4U37_05610</name>
    <name evidence="3" type="ORF">FZC74_00605</name>
</gene>
<sequence>MERIILFFAAMLAGFALLRVPMTGTFAALEPITSILGVVTVLVFSLALIYRGVRNLINR</sequence>
<name>A0A1Y0CKS0_9BACI</name>
<dbReference type="KEGG" id="bhk:B4U37_05610"/>
<accession>A0A1Y0CKS0</accession>
<evidence type="ECO:0000313" key="5">
    <source>
        <dbReference type="Proteomes" id="UP000323393"/>
    </source>
</evidence>